<dbReference type="GO" id="GO:0008270">
    <property type="term" value="F:zinc ion binding"/>
    <property type="evidence" value="ECO:0007669"/>
    <property type="project" value="UniProtKB-KW"/>
</dbReference>
<evidence type="ECO:0000256" key="2">
    <source>
        <dbReference type="ARBA" id="ARBA00022771"/>
    </source>
</evidence>
<organism evidence="6 7">
    <name type="scientific">Dillenia turbinata</name>
    <dbReference type="NCBI Taxonomy" id="194707"/>
    <lineage>
        <taxon>Eukaryota</taxon>
        <taxon>Viridiplantae</taxon>
        <taxon>Streptophyta</taxon>
        <taxon>Embryophyta</taxon>
        <taxon>Tracheophyta</taxon>
        <taxon>Spermatophyta</taxon>
        <taxon>Magnoliopsida</taxon>
        <taxon>eudicotyledons</taxon>
        <taxon>Gunneridae</taxon>
        <taxon>Pentapetalae</taxon>
        <taxon>Dilleniales</taxon>
        <taxon>Dilleniaceae</taxon>
        <taxon>Dillenia</taxon>
    </lineage>
</organism>
<evidence type="ECO:0000313" key="6">
    <source>
        <dbReference type="EMBL" id="KAK6920447.1"/>
    </source>
</evidence>
<proteinExistence type="predicted"/>
<accession>A0AAN8Z131</accession>
<dbReference type="InterPro" id="IPR001849">
    <property type="entry name" value="PH_domain"/>
</dbReference>
<keyword evidence="4" id="KW-1133">Transmembrane helix</keyword>
<dbReference type="Gene3D" id="2.30.29.30">
    <property type="entry name" value="Pleckstrin-homology domain (PH domain)/Phosphotyrosine-binding domain (PTB)"/>
    <property type="match status" value="1"/>
</dbReference>
<dbReference type="EMBL" id="JBAMMX010000020">
    <property type="protein sequence ID" value="KAK6920447.1"/>
    <property type="molecule type" value="Genomic_DNA"/>
</dbReference>
<dbReference type="SUPFAM" id="SSF50729">
    <property type="entry name" value="PH domain-like"/>
    <property type="match status" value="2"/>
</dbReference>
<dbReference type="GO" id="GO:0005096">
    <property type="term" value="F:GTPase activator activity"/>
    <property type="evidence" value="ECO:0007669"/>
    <property type="project" value="InterPro"/>
</dbReference>
<dbReference type="SUPFAM" id="SSF57863">
    <property type="entry name" value="ArfGap/RecO-like zinc finger"/>
    <property type="match status" value="1"/>
</dbReference>
<feature type="transmembrane region" description="Helical" evidence="4">
    <location>
        <begin position="363"/>
        <end position="384"/>
    </location>
</feature>
<dbReference type="SMART" id="SM00233">
    <property type="entry name" value="PH"/>
    <property type="match status" value="1"/>
</dbReference>
<evidence type="ECO:0000256" key="4">
    <source>
        <dbReference type="SAM" id="Phobius"/>
    </source>
</evidence>
<dbReference type="InterPro" id="IPR011993">
    <property type="entry name" value="PH-like_dom_sf"/>
</dbReference>
<reference evidence="6 7" key="1">
    <citation type="submission" date="2023-12" db="EMBL/GenBank/DDBJ databases">
        <title>A high-quality genome assembly for Dillenia turbinata (Dilleniales).</title>
        <authorList>
            <person name="Chanderbali A."/>
        </authorList>
    </citation>
    <scope>NUCLEOTIDE SEQUENCE [LARGE SCALE GENOMIC DNA]</scope>
    <source>
        <strain evidence="6">LSX21</strain>
        <tissue evidence="6">Leaf</tissue>
    </source>
</reference>
<dbReference type="InterPro" id="IPR037278">
    <property type="entry name" value="ARFGAP/RecO"/>
</dbReference>
<dbReference type="AlphaFoldDB" id="A0AAN8Z131"/>
<evidence type="ECO:0000256" key="3">
    <source>
        <dbReference type="ARBA" id="ARBA00022833"/>
    </source>
</evidence>
<keyword evidence="4" id="KW-0812">Transmembrane</keyword>
<keyword evidence="4" id="KW-0472">Membrane</keyword>
<feature type="domain" description="PH" evidence="5">
    <location>
        <begin position="196"/>
        <end position="352"/>
    </location>
</feature>
<keyword evidence="3" id="KW-0862">Zinc</keyword>
<evidence type="ECO:0000256" key="1">
    <source>
        <dbReference type="ARBA" id="ARBA00022723"/>
    </source>
</evidence>
<keyword evidence="2" id="KW-0863">Zinc-finger</keyword>
<keyword evidence="7" id="KW-1185">Reference proteome</keyword>
<name>A0AAN8Z131_9MAGN</name>
<evidence type="ECO:0000313" key="7">
    <source>
        <dbReference type="Proteomes" id="UP001370490"/>
    </source>
</evidence>
<dbReference type="PROSITE" id="PS50003">
    <property type="entry name" value="PH_DOMAIN"/>
    <property type="match status" value="1"/>
</dbReference>
<dbReference type="InterPro" id="IPR045258">
    <property type="entry name" value="ACAP1/2/3-like"/>
</dbReference>
<dbReference type="PANTHER" id="PTHR23180:SF160">
    <property type="entry name" value="ADP-RIBOSYLATION FACTOR GTPASE-ACTIVATING PROTEIN EFFECTOR PROTEIN 1"/>
    <property type="match status" value="1"/>
</dbReference>
<dbReference type="InterPro" id="IPR038508">
    <property type="entry name" value="ArfGAP_dom_sf"/>
</dbReference>
<protein>
    <submittedName>
        <fullName evidence="6">Pleckstrin homology domain</fullName>
    </submittedName>
</protein>
<comment type="caution">
    <text evidence="6">The sequence shown here is derived from an EMBL/GenBank/DDBJ whole genome shotgun (WGS) entry which is preliminary data.</text>
</comment>
<evidence type="ECO:0000259" key="5">
    <source>
        <dbReference type="PROSITE" id="PS50003"/>
    </source>
</evidence>
<dbReference type="Proteomes" id="UP001370490">
    <property type="component" value="Unassembled WGS sequence"/>
</dbReference>
<keyword evidence="1" id="KW-0479">Metal-binding</keyword>
<gene>
    <name evidence="6" type="ORF">RJ641_014125</name>
</gene>
<sequence length="440" mass="50004">MLILFETPREGLGEGYDVDIAFASALENFAGGLNDPLAVAIGGACFLMTCYEQIYNCSERDSFLQGSSPYTESWMSDAMWLKTISLFQEARKRFDKASVAYDHGYELLQQIQSFINKVCFLCIFISCTKSRESSYYEQASLNEKMIEYQRQVDRESRQSVNGFHMSLPTDSIQPLARTSNKVMEAVMQSAVDGKVHIIRQGYLSKRSSNLRGDWKRRLFVLDSRGMLCYYRKQKGRSPVRHDIKYFSCTIFHTNCLISLLICHSLLKMSISQLVSGSPSHHGQRMGAHHTVNLLTSTIKADADQSDLRFCFRIITPSRCYTLQYLYFGYFIMPVESALDQTDWIEKITRVIASLLSSQALEKVILAISMLASGFGFLCSFMILIQSYASLSMPIPWVRSLTLDVKAWEPSVILLFQSLGNDFANTVWEELLQLTDESSTP</sequence>
<dbReference type="Gene3D" id="1.10.220.150">
    <property type="entry name" value="Arf GTPase activating protein"/>
    <property type="match status" value="1"/>
</dbReference>
<dbReference type="PANTHER" id="PTHR23180">
    <property type="entry name" value="CENTAURIN/ARF"/>
    <property type="match status" value="1"/>
</dbReference>